<evidence type="ECO:0000313" key="2">
    <source>
        <dbReference type="EMBL" id="RZR73456.1"/>
    </source>
</evidence>
<evidence type="ECO:0000256" key="1">
    <source>
        <dbReference type="SAM" id="MobiDB-lite"/>
    </source>
</evidence>
<gene>
    <name evidence="2" type="ORF">BHM03_00024573</name>
</gene>
<organism evidence="2">
    <name type="scientific">Ensete ventricosum</name>
    <name type="common">Abyssinian banana</name>
    <name type="synonym">Musa ensete</name>
    <dbReference type="NCBI Taxonomy" id="4639"/>
    <lineage>
        <taxon>Eukaryota</taxon>
        <taxon>Viridiplantae</taxon>
        <taxon>Streptophyta</taxon>
        <taxon>Embryophyta</taxon>
        <taxon>Tracheophyta</taxon>
        <taxon>Spermatophyta</taxon>
        <taxon>Magnoliopsida</taxon>
        <taxon>Liliopsida</taxon>
        <taxon>Zingiberales</taxon>
        <taxon>Musaceae</taxon>
        <taxon>Ensete</taxon>
    </lineage>
</organism>
<protein>
    <recommendedName>
        <fullName evidence="3">Retrotransposon gag domain-containing protein</fullName>
    </recommendedName>
</protein>
<dbReference type="EMBL" id="KV875923">
    <property type="protein sequence ID" value="RZR73456.1"/>
    <property type="molecule type" value="Genomic_DNA"/>
</dbReference>
<feature type="region of interest" description="Disordered" evidence="1">
    <location>
        <begin position="377"/>
        <end position="398"/>
    </location>
</feature>
<dbReference type="AlphaFoldDB" id="A0A445MGX9"/>
<evidence type="ECO:0008006" key="3">
    <source>
        <dbReference type="Google" id="ProtNLM"/>
    </source>
</evidence>
<accession>A0A445MGX9</accession>
<feature type="region of interest" description="Disordered" evidence="1">
    <location>
        <begin position="229"/>
        <end position="266"/>
    </location>
</feature>
<dbReference type="CDD" id="cd00303">
    <property type="entry name" value="retropepsin_like"/>
    <property type="match status" value="1"/>
</dbReference>
<dbReference type="PANTHER" id="PTHR33240">
    <property type="entry name" value="OS08G0508500 PROTEIN"/>
    <property type="match status" value="1"/>
</dbReference>
<feature type="region of interest" description="Disordered" evidence="1">
    <location>
        <begin position="1"/>
        <end position="117"/>
    </location>
</feature>
<reference evidence="2" key="1">
    <citation type="journal article" date="2018" name="Data Brief">
        <title>Genome sequence data from 17 accessions of Ensete ventricosum, a staple food crop for millions in Ethiopia.</title>
        <authorList>
            <person name="Yemataw Z."/>
            <person name="Muzemil S."/>
            <person name="Ambachew D."/>
            <person name="Tripathi L."/>
            <person name="Tesfaye K."/>
            <person name="Chala A."/>
            <person name="Farbos A."/>
            <person name="O'Neill P."/>
            <person name="Moore K."/>
            <person name="Grant M."/>
            <person name="Studholme D.J."/>
        </authorList>
    </citation>
    <scope>NUCLEOTIDE SEQUENCE [LARGE SCALE GENOMIC DNA]</scope>
    <source>
        <tissue evidence="2">Leaf</tissue>
    </source>
</reference>
<sequence>MSLERSMPINPGEDTPPVTQPTSKGAYRPPPPFSPFEDGNIPSHTQGRYWSLLNDPKLTPPPPNPTTPVVTLEAFQGLTNQSDQAPLGDTTKQPEPAPSASAHNFPDPDTLSSDSTGSLREQLCLVNHRLDDVQRTLRMKDEHAEGPLRASPFVQKIQDAHIPSHFHLPMLEAYDGSFDPSEHVAATRPKPTAAFLLGMRQKEEEHLGQYLARFTDEYVTAKTLVAEKRNDQKCPQGEPSRGSPSGLPKRRMERGEQTVPWPPNVPLNSTRTEIFLQIQENGLLKTPNPLRSRVEDRDHRCYYHFHQDYGHDTEECYDLKNQIDDLIHRGHLDRYIRKPHDPSLHPKGPVEWHIDIIMVARSRVVFRRGLDLDPEAEVQKRTRPRPRGDPGFTFESESEYPDHNDALVVTTCIANPCVRRIMINTGSSADILYLDAFHKLGMTNRGLAPMTSTLTGFTGDVITPVGVATLPMTFGDEPRTKTLMVHFMVVDLPSVYNVIIRRPTATDMESPEGRLKTLDLWVESSTDRDLKWEEAEDIRLARETIGG</sequence>
<dbReference type="Proteomes" id="UP000290560">
    <property type="component" value="Unassembled WGS sequence"/>
</dbReference>
<dbReference type="PANTHER" id="PTHR33240:SF8">
    <property type="entry name" value="OS03G0439900 PROTEIN"/>
    <property type="match status" value="1"/>
</dbReference>
<proteinExistence type="predicted"/>
<name>A0A445MGX9_ENSVE</name>